<proteinExistence type="predicted"/>
<dbReference type="RefSeq" id="WP_008709935.1">
    <property type="nucleotide sequence ID" value="NZ_CABKQM010000005.1"/>
</dbReference>
<dbReference type="AlphaFoldDB" id="A0AAW5K877"/>
<sequence length="288" mass="33377">MAEHEEIMNIKDTRDFWFSMLDIDVMRSKEISFFAKGVYSILVTFADTKSRSWRLRVKTLTEVAGISERQVRYALKELREKGVIAVKENRANGHQTASTYKLIGHKAEMFNKDTSMQDMQAESPACTSCSLQTAPPADHLYDNQSLLESNNPPIVPQGDENVPPAEGQEHFDLKGEPAKTEKPKAKAEKAKNPNPLDSWFEDQFWKNYPRHVDKKRAREAFMRVLSKAKNPEEQRQWVIYMGIRLARYIHDVRDTEEKYIKHPSTWLNANDFSAPPEEDEVLRREVFS</sequence>
<dbReference type="Gene3D" id="1.10.10.10">
    <property type="entry name" value="Winged helix-like DNA-binding domain superfamily/Winged helix DNA-binding domain"/>
    <property type="match status" value="1"/>
</dbReference>
<protein>
    <submittedName>
        <fullName evidence="2">Helix-turn-helix domain-containing protein</fullName>
    </submittedName>
</protein>
<feature type="compositionally biased region" description="Basic and acidic residues" evidence="1">
    <location>
        <begin position="167"/>
        <end position="191"/>
    </location>
</feature>
<evidence type="ECO:0000313" key="2">
    <source>
        <dbReference type="EMBL" id="MCQ4814229.1"/>
    </source>
</evidence>
<evidence type="ECO:0000313" key="3">
    <source>
        <dbReference type="Proteomes" id="UP001205919"/>
    </source>
</evidence>
<gene>
    <name evidence="2" type="ORF">NE630_07270</name>
</gene>
<organism evidence="2 3">
    <name type="scientific">Cloacibacillus evryensis</name>
    <dbReference type="NCBI Taxonomy" id="508460"/>
    <lineage>
        <taxon>Bacteria</taxon>
        <taxon>Thermotogati</taxon>
        <taxon>Synergistota</taxon>
        <taxon>Synergistia</taxon>
        <taxon>Synergistales</taxon>
        <taxon>Synergistaceae</taxon>
        <taxon>Cloacibacillus</taxon>
    </lineage>
</organism>
<dbReference type="EMBL" id="JANFYT010000013">
    <property type="protein sequence ID" value="MCQ4814229.1"/>
    <property type="molecule type" value="Genomic_DNA"/>
</dbReference>
<keyword evidence="3" id="KW-1185">Reference proteome</keyword>
<dbReference type="Proteomes" id="UP001205919">
    <property type="component" value="Unassembled WGS sequence"/>
</dbReference>
<feature type="region of interest" description="Disordered" evidence="1">
    <location>
        <begin position="142"/>
        <end position="193"/>
    </location>
</feature>
<name>A0AAW5K877_9BACT</name>
<comment type="caution">
    <text evidence="2">The sequence shown here is derived from an EMBL/GenBank/DDBJ whole genome shotgun (WGS) entry which is preliminary data.</text>
</comment>
<reference evidence="2 3" key="1">
    <citation type="submission" date="2022-06" db="EMBL/GenBank/DDBJ databases">
        <title>Isolation of gut microbiota from human fecal samples.</title>
        <authorList>
            <person name="Pamer E.G."/>
            <person name="Barat B."/>
            <person name="Waligurski E."/>
            <person name="Medina S."/>
            <person name="Paddock L."/>
            <person name="Mostad J."/>
        </authorList>
    </citation>
    <scope>NUCLEOTIDE SEQUENCE [LARGE SCALE GENOMIC DNA]</scope>
    <source>
        <strain evidence="2 3">DFI.9.90</strain>
    </source>
</reference>
<dbReference type="InterPro" id="IPR036388">
    <property type="entry name" value="WH-like_DNA-bd_sf"/>
</dbReference>
<feature type="compositionally biased region" description="Polar residues" evidence="1">
    <location>
        <begin position="142"/>
        <end position="152"/>
    </location>
</feature>
<evidence type="ECO:0000256" key="1">
    <source>
        <dbReference type="SAM" id="MobiDB-lite"/>
    </source>
</evidence>
<accession>A0AAW5K877</accession>